<evidence type="ECO:0000256" key="3">
    <source>
        <dbReference type="SAM" id="SignalP"/>
    </source>
</evidence>
<evidence type="ECO:0000313" key="4">
    <source>
        <dbReference type="EMBL" id="CAE6540185.1"/>
    </source>
</evidence>
<name>A0A8H3DR37_9AGAM</name>
<feature type="signal peptide" evidence="3">
    <location>
        <begin position="1"/>
        <end position="25"/>
    </location>
</feature>
<comment type="caution">
    <text evidence="4">The sequence shown here is derived from an EMBL/GenBank/DDBJ whole genome shotgun (WGS) entry which is preliminary data.</text>
</comment>
<keyword evidence="3" id="KW-0732">Signal</keyword>
<protein>
    <recommendedName>
        <fullName evidence="6">Transmembrane protein</fullName>
    </recommendedName>
</protein>
<evidence type="ECO:0000256" key="2">
    <source>
        <dbReference type="SAM" id="Phobius"/>
    </source>
</evidence>
<dbReference type="OrthoDB" id="3251847at2759"/>
<evidence type="ECO:0000256" key="1">
    <source>
        <dbReference type="SAM" id="MobiDB-lite"/>
    </source>
</evidence>
<reference evidence="4" key="1">
    <citation type="submission" date="2021-01" db="EMBL/GenBank/DDBJ databases">
        <authorList>
            <person name="Kaushik A."/>
        </authorList>
    </citation>
    <scope>NUCLEOTIDE SEQUENCE</scope>
    <source>
        <strain evidence="4">AG3-1AP</strain>
    </source>
</reference>
<feature type="region of interest" description="Disordered" evidence="1">
    <location>
        <begin position="666"/>
        <end position="701"/>
    </location>
</feature>
<dbReference type="AlphaFoldDB" id="A0A8H3DR37"/>
<gene>
    <name evidence="4" type="ORF">RDB_LOCUS173803</name>
</gene>
<feature type="transmembrane region" description="Helical" evidence="2">
    <location>
        <begin position="625"/>
        <end position="644"/>
    </location>
</feature>
<organism evidence="4 5">
    <name type="scientific">Rhizoctonia solani</name>
    <dbReference type="NCBI Taxonomy" id="456999"/>
    <lineage>
        <taxon>Eukaryota</taxon>
        <taxon>Fungi</taxon>
        <taxon>Dikarya</taxon>
        <taxon>Basidiomycota</taxon>
        <taxon>Agaricomycotina</taxon>
        <taxon>Agaricomycetes</taxon>
        <taxon>Cantharellales</taxon>
        <taxon>Ceratobasidiaceae</taxon>
        <taxon>Rhizoctonia</taxon>
    </lineage>
</organism>
<feature type="compositionally biased region" description="Polar residues" evidence="1">
    <location>
        <begin position="680"/>
        <end position="701"/>
    </location>
</feature>
<evidence type="ECO:0008006" key="6">
    <source>
        <dbReference type="Google" id="ProtNLM"/>
    </source>
</evidence>
<feature type="chain" id="PRO_5034149797" description="Transmembrane protein" evidence="3">
    <location>
        <begin position="26"/>
        <end position="701"/>
    </location>
</feature>
<evidence type="ECO:0000313" key="5">
    <source>
        <dbReference type="Proteomes" id="UP000663831"/>
    </source>
</evidence>
<sequence length="701" mass="79809">MSRLKTQMIWGMLMLITTWIEGVVAHRINTTIYDTNSAHVTYSDVSVKCNRWINSWFFWKACDSWLKPWASGVYYTQGKQVTFHSSLNHQLVSTTIEFKGTDVWVYGPPLNQLTELPPDYKICLHESYYLSSKHQCYQINITKAYSATEDEDEPVLIFSRGQLQDHQHRIVISVADPVDSLHAYNGIQFSHVIYTISRPTPWPVKEDHWRYRKAVMHDTHPLLSYSPQPSSGWFSSFSPWSAKVHTTEDGTATSWHELESRNEENQEQWGVDAKIKAGTVAVYGAPSAYINRDNLGFICVRVDLGLCETVDLKTIYANERFDTQYEPVLLWHNDALDPSHETRILIRLVKTPARAMSVFPFKSIVYFEAQEYSSPEPFAGNPENVTVKHDSRAISYNPGRRCVDDSMFGDCNSWFDPWAWREVGPLGNILTFRSTFSMYRAKVDPHITMEFRGSAVYLFGAPKAYAPRHFAAQHVCLNNVCRVIDVEQAYLHPPREDLEPAAISEAQGQNATVRDVTVPLSSPHPELEPVLIWAITGLDDQLEHTLRLALAPLPSPGDAVMTIVKVVYTKVSYHYPGRPHPPAPKPDGVYSGPLQPAYATKWVLLDHKLLPPFSMDPPPPGASPFLLLLAIAFLVVGAVAWPHAREFWRSKRREFEPLLSGHLPYRSSSQRYREPPPRYSNATDNLPNYSSVANSRPNRRR</sequence>
<keyword evidence="2" id="KW-0472">Membrane</keyword>
<keyword evidence="2" id="KW-0812">Transmembrane</keyword>
<dbReference type="EMBL" id="CAJMWV010009833">
    <property type="protein sequence ID" value="CAE6540185.1"/>
    <property type="molecule type" value="Genomic_DNA"/>
</dbReference>
<keyword evidence="2" id="KW-1133">Transmembrane helix</keyword>
<accession>A0A8H3DR37</accession>
<proteinExistence type="predicted"/>
<dbReference type="Proteomes" id="UP000663831">
    <property type="component" value="Unassembled WGS sequence"/>
</dbReference>